<name>A0A1V3JRX7_9PAST</name>
<protein>
    <recommendedName>
        <fullName evidence="1">DUF4376 domain-containing protein</fullName>
    </recommendedName>
</protein>
<reference evidence="2 3" key="1">
    <citation type="submission" date="2016-10" db="EMBL/GenBank/DDBJ databases">
        <title>Rodentibacter gen. nov. and new species.</title>
        <authorList>
            <person name="Christensen H."/>
        </authorList>
    </citation>
    <scope>NUCLEOTIDE SEQUENCE [LARGE SCALE GENOMIC DNA]</scope>
    <source>
        <strain evidence="2 3">Ac151</strain>
    </source>
</reference>
<organism evidence="2 3">
    <name type="scientific">Rodentibacter myodis</name>
    <dbReference type="NCBI Taxonomy" id="1907939"/>
    <lineage>
        <taxon>Bacteria</taxon>
        <taxon>Pseudomonadati</taxon>
        <taxon>Pseudomonadota</taxon>
        <taxon>Gammaproteobacteria</taxon>
        <taxon>Pasteurellales</taxon>
        <taxon>Pasteurellaceae</taxon>
        <taxon>Rodentibacter</taxon>
    </lineage>
</organism>
<dbReference type="STRING" id="1907939.BKL49_04190"/>
<dbReference type="AlphaFoldDB" id="A0A1V3JRX7"/>
<dbReference type="Pfam" id="PF14301">
    <property type="entry name" value="DUF4376"/>
    <property type="match status" value="1"/>
</dbReference>
<dbReference type="RefSeq" id="WP_244151949.1">
    <property type="nucleotide sequence ID" value="NZ_MLHQ01000010.1"/>
</dbReference>
<evidence type="ECO:0000313" key="3">
    <source>
        <dbReference type="Proteomes" id="UP000188602"/>
    </source>
</evidence>
<accession>A0A1V3JRX7</accession>
<comment type="caution">
    <text evidence="2">The sequence shown here is derived from an EMBL/GenBank/DDBJ whole genome shotgun (WGS) entry which is preliminary data.</text>
</comment>
<dbReference type="InterPro" id="IPR025484">
    <property type="entry name" value="DUF4376"/>
</dbReference>
<evidence type="ECO:0000313" key="2">
    <source>
        <dbReference type="EMBL" id="OOF59406.1"/>
    </source>
</evidence>
<proteinExistence type="predicted"/>
<gene>
    <name evidence="2" type="ORF">BKL49_04190</name>
</gene>
<dbReference type="EMBL" id="MLHQ01000010">
    <property type="protein sequence ID" value="OOF59406.1"/>
    <property type="molecule type" value="Genomic_DNA"/>
</dbReference>
<keyword evidence="3" id="KW-1185">Reference proteome</keyword>
<dbReference type="Proteomes" id="UP000188602">
    <property type="component" value="Unassembled WGS sequence"/>
</dbReference>
<sequence length="187" mass="21275">MAIYYKDGFYNNAYGGFVPESAVEISEEKYVELLEGQANGKRIVTDKNGHPVLADPPQVSIEIQRAEIRTKINAKRDECVDGGAYVPLIDKWVDSDEKGRATLVEIKADFDLNGKDNTYTLICADNTAKTINYEEFKAVWDAVKTLKEQMFENAYMHKILLEQAEDPKDYDWSIGWSKTYKESLNAN</sequence>
<feature type="domain" description="DUF4376" evidence="1">
    <location>
        <begin position="64"/>
        <end position="171"/>
    </location>
</feature>
<evidence type="ECO:0000259" key="1">
    <source>
        <dbReference type="Pfam" id="PF14301"/>
    </source>
</evidence>